<feature type="domain" description="ABC transmembrane type-1" evidence="8">
    <location>
        <begin position="78"/>
        <end position="259"/>
    </location>
</feature>
<dbReference type="PANTHER" id="PTHR30151">
    <property type="entry name" value="ALKANE SULFONATE ABC TRANSPORTER-RELATED, MEMBRANE SUBUNIT"/>
    <property type="match status" value="1"/>
</dbReference>
<dbReference type="GO" id="GO:0055085">
    <property type="term" value="P:transmembrane transport"/>
    <property type="evidence" value="ECO:0007669"/>
    <property type="project" value="InterPro"/>
</dbReference>
<feature type="transmembrane region" description="Helical" evidence="7">
    <location>
        <begin position="53"/>
        <end position="74"/>
    </location>
</feature>
<feature type="transmembrane region" description="Helical" evidence="7">
    <location>
        <begin position="86"/>
        <end position="106"/>
    </location>
</feature>
<dbReference type="SUPFAM" id="SSF161098">
    <property type="entry name" value="MetI-like"/>
    <property type="match status" value="1"/>
</dbReference>
<feature type="transmembrane region" description="Helical" evidence="7">
    <location>
        <begin position="126"/>
        <end position="152"/>
    </location>
</feature>
<reference evidence="9 10" key="1">
    <citation type="journal article" date="2015" name="Genome Announc.">
        <title>Complete Genome Sequence of Methanosphaerula palustris E1-9CT, a Hydrogenotrophic Methanogen Isolated from a Minerotrophic Fen Peatland.</title>
        <authorList>
            <person name="Cadillo-Quiroz H."/>
            <person name="Browne P."/>
            <person name="Kyrpides N."/>
            <person name="Woyke T."/>
            <person name="Goodwin L."/>
            <person name="Detter C."/>
            <person name="Yavitt J.B."/>
            <person name="Zinder S.H."/>
        </authorList>
    </citation>
    <scope>NUCLEOTIDE SEQUENCE [LARGE SCALE GENOMIC DNA]</scope>
    <source>
        <strain evidence="10">ATCC BAA-1556 / DSM 19958 / E1-9c</strain>
    </source>
</reference>
<dbReference type="Pfam" id="PF00528">
    <property type="entry name" value="BPD_transp_1"/>
    <property type="match status" value="1"/>
</dbReference>
<evidence type="ECO:0000256" key="4">
    <source>
        <dbReference type="ARBA" id="ARBA00022692"/>
    </source>
</evidence>
<gene>
    <name evidence="9" type="ordered locus">Mpal_1145</name>
</gene>
<organism evidence="9 10">
    <name type="scientific">Methanosphaerula palustris (strain ATCC BAA-1556 / DSM 19958 / E1-9c)</name>
    <dbReference type="NCBI Taxonomy" id="521011"/>
    <lineage>
        <taxon>Archaea</taxon>
        <taxon>Methanobacteriati</taxon>
        <taxon>Methanobacteriota</taxon>
        <taxon>Stenosarchaea group</taxon>
        <taxon>Methanomicrobia</taxon>
        <taxon>Methanomicrobiales</taxon>
        <taxon>Methanoregulaceae</taxon>
        <taxon>Methanosphaerula</taxon>
    </lineage>
</organism>
<protein>
    <submittedName>
        <fullName evidence="9">Binding-protein-dependent transport systems inner membrane component</fullName>
    </submittedName>
</protein>
<accession>B8GH83</accession>
<evidence type="ECO:0000313" key="9">
    <source>
        <dbReference type="EMBL" id="ACL16488.1"/>
    </source>
</evidence>
<keyword evidence="5 7" id="KW-1133">Transmembrane helix</keyword>
<dbReference type="HOGENOM" id="CLU_046113_1_3_2"/>
<dbReference type="GO" id="GO:0005886">
    <property type="term" value="C:plasma membrane"/>
    <property type="evidence" value="ECO:0007669"/>
    <property type="project" value="UniProtKB-SubCell"/>
</dbReference>
<dbReference type="STRING" id="521011.Mpal_1145"/>
<evidence type="ECO:0000313" key="10">
    <source>
        <dbReference type="Proteomes" id="UP000002457"/>
    </source>
</evidence>
<evidence type="ECO:0000259" key="8">
    <source>
        <dbReference type="PROSITE" id="PS50928"/>
    </source>
</evidence>
<dbReference type="AlphaFoldDB" id="B8GH83"/>
<keyword evidence="4 7" id="KW-0812">Transmembrane</keyword>
<dbReference type="Gene3D" id="1.10.3720.10">
    <property type="entry name" value="MetI-like"/>
    <property type="match status" value="1"/>
</dbReference>
<keyword evidence="10" id="KW-1185">Reference proteome</keyword>
<comment type="similarity">
    <text evidence="7">Belongs to the binding-protein-dependent transport system permease family.</text>
</comment>
<feature type="transmembrane region" description="Helical" evidence="7">
    <location>
        <begin position="241"/>
        <end position="262"/>
    </location>
</feature>
<dbReference type="CDD" id="cd06261">
    <property type="entry name" value="TM_PBP2"/>
    <property type="match status" value="1"/>
</dbReference>
<evidence type="ECO:0000256" key="1">
    <source>
        <dbReference type="ARBA" id="ARBA00004651"/>
    </source>
</evidence>
<sequence length="279" mass="30376">MINFGTLYSKVSGQANHKIDLAKIGRLLSSGIALLIVIGLWEILPRAGIINAAFLPPFSVVLTTLIGMTLSGEIFTHLFISLERSILGFGLAVLIAIPLGLALGWYPKFFRLLNPLIETLRNIPTLALYPVLILFLGIGEVSKVAIIFYAALWKVLINTISGVESVDPLLVKAARSVGVTSDLEIFKKVIFPSAVPQIASGMRLGATSAILVLVAAEMMGAKSGLGFLVTNSQYNFEIEKMYAAIICLVILGLASNYLLVWFEKRATRWKEEINGNRKD</sequence>
<evidence type="ECO:0000256" key="6">
    <source>
        <dbReference type="ARBA" id="ARBA00023136"/>
    </source>
</evidence>
<feature type="transmembrane region" description="Helical" evidence="7">
    <location>
        <begin position="21"/>
        <end position="41"/>
    </location>
</feature>
<feature type="transmembrane region" description="Helical" evidence="7">
    <location>
        <begin position="209"/>
        <end position="229"/>
    </location>
</feature>
<dbReference type="InterPro" id="IPR000515">
    <property type="entry name" value="MetI-like"/>
</dbReference>
<proteinExistence type="inferred from homology"/>
<keyword evidence="6 7" id="KW-0472">Membrane</keyword>
<dbReference type="eggNOG" id="arCOG00169">
    <property type="taxonomic scope" value="Archaea"/>
</dbReference>
<dbReference type="PROSITE" id="PS50928">
    <property type="entry name" value="ABC_TM1"/>
    <property type="match status" value="1"/>
</dbReference>
<comment type="subcellular location">
    <subcellularLocation>
        <location evidence="1 7">Cell membrane</location>
        <topology evidence="1 7">Multi-pass membrane protein</topology>
    </subcellularLocation>
</comment>
<keyword evidence="3" id="KW-1003">Cell membrane</keyword>
<dbReference type="KEGG" id="mpl:Mpal_1145"/>
<dbReference type="InterPro" id="IPR035906">
    <property type="entry name" value="MetI-like_sf"/>
</dbReference>
<dbReference type="Proteomes" id="UP000002457">
    <property type="component" value="Chromosome"/>
</dbReference>
<evidence type="ECO:0000256" key="5">
    <source>
        <dbReference type="ARBA" id="ARBA00022989"/>
    </source>
</evidence>
<evidence type="ECO:0000256" key="2">
    <source>
        <dbReference type="ARBA" id="ARBA00022448"/>
    </source>
</evidence>
<evidence type="ECO:0000256" key="7">
    <source>
        <dbReference type="RuleBase" id="RU363032"/>
    </source>
</evidence>
<name>B8GH83_METPE</name>
<evidence type="ECO:0000256" key="3">
    <source>
        <dbReference type="ARBA" id="ARBA00022475"/>
    </source>
</evidence>
<dbReference type="EMBL" id="CP001338">
    <property type="protein sequence ID" value="ACL16488.1"/>
    <property type="molecule type" value="Genomic_DNA"/>
</dbReference>
<dbReference type="PANTHER" id="PTHR30151:SF0">
    <property type="entry name" value="ABC TRANSPORTER PERMEASE PROTEIN MJ0413-RELATED"/>
    <property type="match status" value="1"/>
</dbReference>
<keyword evidence="2 7" id="KW-0813">Transport</keyword>